<organism evidence="1 2">
    <name type="scientific">Lactobacillus delbrueckii</name>
    <dbReference type="NCBI Taxonomy" id="1584"/>
    <lineage>
        <taxon>Bacteria</taxon>
        <taxon>Bacillati</taxon>
        <taxon>Bacillota</taxon>
        <taxon>Bacilli</taxon>
        <taxon>Lactobacillales</taxon>
        <taxon>Lactobacillaceae</taxon>
        <taxon>Lactobacillus</taxon>
    </lineage>
</organism>
<dbReference type="NCBIfam" id="TIGR01509">
    <property type="entry name" value="HAD-SF-IA-v3"/>
    <property type="match status" value="1"/>
</dbReference>
<dbReference type="PANTHER" id="PTHR43434">
    <property type="entry name" value="PHOSPHOGLYCOLATE PHOSPHATASE"/>
    <property type="match status" value="1"/>
</dbReference>
<evidence type="ECO:0000313" key="2">
    <source>
        <dbReference type="Proteomes" id="UP001210502"/>
    </source>
</evidence>
<dbReference type="Gene3D" id="3.40.50.1000">
    <property type="entry name" value="HAD superfamily/HAD-like"/>
    <property type="match status" value="1"/>
</dbReference>
<dbReference type="SFLD" id="SFLDG01129">
    <property type="entry name" value="C1.5:_HAD__Beta-PGM__Phosphata"/>
    <property type="match status" value="1"/>
</dbReference>
<dbReference type="SFLD" id="SFLDS00003">
    <property type="entry name" value="Haloacid_Dehalogenase"/>
    <property type="match status" value="1"/>
</dbReference>
<dbReference type="GO" id="GO:0006281">
    <property type="term" value="P:DNA repair"/>
    <property type="evidence" value="ECO:0007669"/>
    <property type="project" value="TreeGrafter"/>
</dbReference>
<dbReference type="AlphaFoldDB" id="A0AAW5YX48"/>
<dbReference type="InterPro" id="IPR006439">
    <property type="entry name" value="HAD-SF_hydro_IA"/>
</dbReference>
<proteinExistence type="predicted"/>
<dbReference type="SFLD" id="SFLDG01135">
    <property type="entry name" value="C1.5.6:_HAD__Beta-PGM__Phospha"/>
    <property type="match status" value="1"/>
</dbReference>
<dbReference type="RefSeq" id="WP_271024906.1">
    <property type="nucleotide sequence ID" value="NZ_JAQIEY010000039.1"/>
</dbReference>
<dbReference type="InterPro" id="IPR023214">
    <property type="entry name" value="HAD_sf"/>
</dbReference>
<sequence length="212" mass="23554">MENYFFDFDGTICESRHIYAASVQKTFEARGVKVPSTEDIYQAMGIPIDVSIARWAQEGHRSELAQTLFAESMAEYALLEDDQVRLFPGIVKTLTQLKLAGKQLFVCSSKTHPEIAHNLENLGLLDLFVDFVGADEVVNHKPASDEIDLLVKRHGLNLSESVMLGDAKYDIRMGKNAGCTTCACTWGAFDPASLKKEKADYTVDYPLEILAI</sequence>
<dbReference type="InterPro" id="IPR036412">
    <property type="entry name" value="HAD-like_sf"/>
</dbReference>
<dbReference type="EMBL" id="JAQIEY010000039">
    <property type="protein sequence ID" value="MDA3768562.1"/>
    <property type="molecule type" value="Genomic_DNA"/>
</dbReference>
<gene>
    <name evidence="1" type="ORF">PF586_08980</name>
</gene>
<keyword evidence="1" id="KW-0378">Hydrolase</keyword>
<dbReference type="Proteomes" id="UP001210502">
    <property type="component" value="Unassembled WGS sequence"/>
</dbReference>
<protein>
    <submittedName>
        <fullName evidence="1">HAD family hydrolase</fullName>
    </submittedName>
</protein>
<dbReference type="InterPro" id="IPR023198">
    <property type="entry name" value="PGP-like_dom2"/>
</dbReference>
<dbReference type="GO" id="GO:0008967">
    <property type="term" value="F:phosphoglycolate phosphatase activity"/>
    <property type="evidence" value="ECO:0007669"/>
    <property type="project" value="TreeGrafter"/>
</dbReference>
<dbReference type="NCBIfam" id="TIGR01549">
    <property type="entry name" value="HAD-SF-IA-v1"/>
    <property type="match status" value="1"/>
</dbReference>
<dbReference type="InterPro" id="IPR041492">
    <property type="entry name" value="HAD_2"/>
</dbReference>
<dbReference type="PANTHER" id="PTHR43434:SF26">
    <property type="entry name" value="PYROPHOSPHATASE PPAX"/>
    <property type="match status" value="1"/>
</dbReference>
<dbReference type="InterPro" id="IPR050155">
    <property type="entry name" value="HAD-like_hydrolase_sf"/>
</dbReference>
<dbReference type="Gene3D" id="1.10.150.240">
    <property type="entry name" value="Putative phosphatase, domain 2"/>
    <property type="match status" value="1"/>
</dbReference>
<comment type="caution">
    <text evidence="1">The sequence shown here is derived from an EMBL/GenBank/DDBJ whole genome shotgun (WGS) entry which is preliminary data.</text>
</comment>
<dbReference type="SUPFAM" id="SSF56784">
    <property type="entry name" value="HAD-like"/>
    <property type="match status" value="1"/>
</dbReference>
<accession>A0AAW5YX48</accession>
<reference evidence="1" key="1">
    <citation type="submission" date="2023-01" db="EMBL/GenBank/DDBJ databases">
        <title>Sequencing of the bacterial strains from artisanal fermented milk Matsoni.</title>
        <authorList>
            <person name="Rozman V."/>
            <person name="Accetto T."/>
            <person name="Bogovic Matijasic B."/>
        </authorList>
    </citation>
    <scope>NUCLEOTIDE SEQUENCE</scope>
    <source>
        <strain evidence="1">Lbl333</strain>
    </source>
</reference>
<dbReference type="GO" id="GO:0005829">
    <property type="term" value="C:cytosol"/>
    <property type="evidence" value="ECO:0007669"/>
    <property type="project" value="TreeGrafter"/>
</dbReference>
<evidence type="ECO:0000313" key="1">
    <source>
        <dbReference type="EMBL" id="MDA3768562.1"/>
    </source>
</evidence>
<dbReference type="Pfam" id="PF13419">
    <property type="entry name" value="HAD_2"/>
    <property type="match status" value="1"/>
</dbReference>
<name>A0AAW5YX48_9LACO</name>